<keyword evidence="3" id="KW-1185">Reference proteome</keyword>
<proteinExistence type="predicted"/>
<name>A0A428SBJ3_9HYPO</name>
<feature type="region of interest" description="Disordered" evidence="1">
    <location>
        <begin position="1"/>
        <end position="29"/>
    </location>
</feature>
<feature type="compositionally biased region" description="Acidic residues" evidence="1">
    <location>
        <begin position="589"/>
        <end position="634"/>
    </location>
</feature>
<dbReference type="Proteomes" id="UP000288429">
    <property type="component" value="Unassembled WGS sequence"/>
</dbReference>
<comment type="caution">
    <text evidence="2">The sequence shown here is derived from an EMBL/GenBank/DDBJ whole genome shotgun (WGS) entry which is preliminary data.</text>
</comment>
<dbReference type="EMBL" id="NIZV01000510">
    <property type="protein sequence ID" value="RSL87155.1"/>
    <property type="molecule type" value="Genomic_DNA"/>
</dbReference>
<evidence type="ECO:0000313" key="3">
    <source>
        <dbReference type="Proteomes" id="UP000288429"/>
    </source>
</evidence>
<evidence type="ECO:0000313" key="2">
    <source>
        <dbReference type="EMBL" id="RSL87155.1"/>
    </source>
</evidence>
<dbReference type="AlphaFoldDB" id="A0A428SBJ3"/>
<reference evidence="2 3" key="1">
    <citation type="submission" date="2017-06" db="EMBL/GenBank/DDBJ databases">
        <title>Cmopartive genomic analysis of Ambrosia Fusariam Clade fungi.</title>
        <authorList>
            <person name="Stajich J.E."/>
            <person name="Carrillo J."/>
            <person name="Kijimoto T."/>
            <person name="Eskalen A."/>
            <person name="O'Donnell K."/>
            <person name="Kasson M."/>
        </authorList>
    </citation>
    <scope>NUCLEOTIDE SEQUENCE [LARGE SCALE GENOMIC DNA]</scope>
    <source>
        <strain evidence="2 3">NRRL 20438</strain>
    </source>
</reference>
<accession>A0A428SBJ3</accession>
<organism evidence="2 3">
    <name type="scientific">Fusarium ambrosium</name>
    <dbReference type="NCBI Taxonomy" id="131363"/>
    <lineage>
        <taxon>Eukaryota</taxon>
        <taxon>Fungi</taxon>
        <taxon>Dikarya</taxon>
        <taxon>Ascomycota</taxon>
        <taxon>Pezizomycotina</taxon>
        <taxon>Sordariomycetes</taxon>
        <taxon>Hypocreomycetidae</taxon>
        <taxon>Hypocreales</taxon>
        <taxon>Nectriaceae</taxon>
        <taxon>Fusarium</taxon>
        <taxon>Fusarium solani species complex</taxon>
    </lineage>
</organism>
<feature type="compositionally biased region" description="Low complexity" evidence="1">
    <location>
        <begin position="1"/>
        <end position="15"/>
    </location>
</feature>
<gene>
    <name evidence="2" type="ORF">CDV31_016302</name>
</gene>
<feature type="region of interest" description="Disordered" evidence="1">
    <location>
        <begin position="581"/>
        <end position="640"/>
    </location>
</feature>
<protein>
    <submittedName>
        <fullName evidence="2">Uncharacterized protein</fullName>
    </submittedName>
</protein>
<evidence type="ECO:0000256" key="1">
    <source>
        <dbReference type="SAM" id="MobiDB-lite"/>
    </source>
</evidence>
<sequence>MSTSRPQRSSSNSARGGQRQPRIDSHQTNIARQLRRSVADVAAMFNHSDSQKFWEELWSLVKTCHPRHSWEDILAALNRSREKRRSGKKVWQPMDAKLAKEELQGLGTTIINSPPGLEADLEEELEGEPGVHVIFCSIGTPEDLSDEQGARSNLVVPTDPHKGEMMTSMASEDWEKLEEDVGPGMCSNAGKKRTEEAKDNPLLETPTGPDAVSVWVHTVLVALLWARTTGRISLECHDWGWLATKLQDGSLVSHIQLLDKPVVVFTHMRRPHWRAENWKEECNTDRLYALVKRASGKHKVRCYPAQDEVIADCGREFDVRALDAIAKEAPANFSWRPRVCYGEPGPCKMAGYRGDMFVLAPSDTGPGQTYHGPADSPELLRLLGCQPQSNDMTIRPSPRSIPRGKNRQSTFAAANRVATVGKHIHLEKPASLESFGEIYVIMIDGKVTHKIITVNEGCKEPKDPYRSGLDPVRTFKDWTSYGHDEVTDDQAKAKGAELDEFCTYMYNGLIRYDPVNFETLKHGLKMDVGMSEPSPDGKFFVLGLGRWPGADLYAPYPGTTAPYDEIPRALGKLFARKFGFKIPPPREGEGEESDESDDSEDSEAEEEEEEDQVEEVEEVDDGDEEDEEDEEEEVELYRAD</sequence>